<evidence type="ECO:0000313" key="2">
    <source>
        <dbReference type="EMBL" id="KAF5774612.1"/>
    </source>
</evidence>
<reference evidence="2" key="1">
    <citation type="journal article" date="2017" name="Nature">
        <title>The sunflower genome provides insights into oil metabolism, flowering and Asterid evolution.</title>
        <authorList>
            <person name="Badouin H."/>
            <person name="Gouzy J."/>
            <person name="Grassa C.J."/>
            <person name="Murat F."/>
            <person name="Staton S.E."/>
            <person name="Cottret L."/>
            <person name="Lelandais-Briere C."/>
            <person name="Owens G.L."/>
            <person name="Carrere S."/>
            <person name="Mayjonade B."/>
            <person name="Legrand L."/>
            <person name="Gill N."/>
            <person name="Kane N.C."/>
            <person name="Bowers J.E."/>
            <person name="Hubner S."/>
            <person name="Bellec A."/>
            <person name="Berard A."/>
            <person name="Berges H."/>
            <person name="Blanchet N."/>
            <person name="Boniface M.C."/>
            <person name="Brunel D."/>
            <person name="Catrice O."/>
            <person name="Chaidir N."/>
            <person name="Claudel C."/>
            <person name="Donnadieu C."/>
            <person name="Faraut T."/>
            <person name="Fievet G."/>
            <person name="Helmstetter N."/>
            <person name="King M."/>
            <person name="Knapp S.J."/>
            <person name="Lai Z."/>
            <person name="Le Paslier M.C."/>
            <person name="Lippi Y."/>
            <person name="Lorenzon L."/>
            <person name="Mandel J.R."/>
            <person name="Marage G."/>
            <person name="Marchand G."/>
            <person name="Marquand E."/>
            <person name="Bret-Mestries E."/>
            <person name="Morien E."/>
            <person name="Nambeesan S."/>
            <person name="Nguyen T."/>
            <person name="Pegot-Espagnet P."/>
            <person name="Pouilly N."/>
            <person name="Raftis F."/>
            <person name="Sallet E."/>
            <person name="Schiex T."/>
            <person name="Thomas J."/>
            <person name="Vandecasteele C."/>
            <person name="Vares D."/>
            <person name="Vear F."/>
            <person name="Vautrin S."/>
            <person name="Crespi M."/>
            <person name="Mangin B."/>
            <person name="Burke J.M."/>
            <person name="Salse J."/>
            <person name="Munos S."/>
            <person name="Vincourt P."/>
            <person name="Rieseberg L.H."/>
            <person name="Langlade N.B."/>
        </authorList>
    </citation>
    <scope>NUCLEOTIDE SEQUENCE</scope>
    <source>
        <tissue evidence="2">Leaves</tissue>
    </source>
</reference>
<reference evidence="2" key="2">
    <citation type="submission" date="2020-06" db="EMBL/GenBank/DDBJ databases">
        <title>Helianthus annuus Genome sequencing and assembly Release 2.</title>
        <authorList>
            <person name="Gouzy J."/>
            <person name="Langlade N."/>
            <person name="Munos S."/>
        </authorList>
    </citation>
    <scope>NUCLEOTIDE SEQUENCE</scope>
    <source>
        <tissue evidence="2">Leaves</tissue>
    </source>
</reference>
<feature type="coiled-coil region" evidence="1">
    <location>
        <begin position="102"/>
        <end position="136"/>
    </location>
</feature>
<evidence type="ECO:0000313" key="3">
    <source>
        <dbReference type="Proteomes" id="UP000215914"/>
    </source>
</evidence>
<keyword evidence="1" id="KW-0175">Coiled coil</keyword>
<proteinExistence type="predicted"/>
<sequence>MARNCGHQQVRSLTHLLAEERKLWKEACARENEKFYHLRQEINNLEAENAALPKEKTVAEATMKEAEAHQAAVVKELADANVGRTGMAKIIEELKEKSRKEVEARETILGDVNRRLEEAEAQATKVVDERDDLATMNTQLVTDRAWMRDFGVANVANAILDAPENTDAVAQVVECVREAGYKAGYTECLTHVKPCLRRSSPMIGVLCAA</sequence>
<protein>
    <submittedName>
        <fullName evidence="2">Uncharacterized protein</fullName>
    </submittedName>
</protein>
<name>A0A9K3HBK2_HELAN</name>
<keyword evidence="3" id="KW-1185">Reference proteome</keyword>
<dbReference type="EMBL" id="MNCJ02000328">
    <property type="protein sequence ID" value="KAF5774612.1"/>
    <property type="molecule type" value="Genomic_DNA"/>
</dbReference>
<organism evidence="2 3">
    <name type="scientific">Helianthus annuus</name>
    <name type="common">Common sunflower</name>
    <dbReference type="NCBI Taxonomy" id="4232"/>
    <lineage>
        <taxon>Eukaryota</taxon>
        <taxon>Viridiplantae</taxon>
        <taxon>Streptophyta</taxon>
        <taxon>Embryophyta</taxon>
        <taxon>Tracheophyta</taxon>
        <taxon>Spermatophyta</taxon>
        <taxon>Magnoliopsida</taxon>
        <taxon>eudicotyledons</taxon>
        <taxon>Gunneridae</taxon>
        <taxon>Pentapetalae</taxon>
        <taxon>asterids</taxon>
        <taxon>campanulids</taxon>
        <taxon>Asterales</taxon>
        <taxon>Asteraceae</taxon>
        <taxon>Asteroideae</taxon>
        <taxon>Heliantheae alliance</taxon>
        <taxon>Heliantheae</taxon>
        <taxon>Helianthus</taxon>
    </lineage>
</organism>
<gene>
    <name evidence="2" type="ORF">HanXRQr2_Chr13g0602671</name>
</gene>
<evidence type="ECO:0000256" key="1">
    <source>
        <dbReference type="SAM" id="Coils"/>
    </source>
</evidence>
<dbReference type="Proteomes" id="UP000215914">
    <property type="component" value="Unassembled WGS sequence"/>
</dbReference>
<dbReference type="AlphaFoldDB" id="A0A9K3HBK2"/>
<comment type="caution">
    <text evidence="2">The sequence shown here is derived from an EMBL/GenBank/DDBJ whole genome shotgun (WGS) entry which is preliminary data.</text>
</comment>
<accession>A0A9K3HBK2</accession>
<dbReference type="Gramene" id="mRNA:HanXRQr2_Chr13g0602671">
    <property type="protein sequence ID" value="mRNA:HanXRQr2_Chr13g0602671"/>
    <property type="gene ID" value="HanXRQr2_Chr13g0602671"/>
</dbReference>